<evidence type="ECO:0000256" key="3">
    <source>
        <dbReference type="SAM" id="SignalP"/>
    </source>
</evidence>
<feature type="domain" description="YbhG-like alpha-helical hairpin" evidence="4">
    <location>
        <begin position="76"/>
        <end position="187"/>
    </location>
</feature>
<dbReference type="GO" id="GO:0030313">
    <property type="term" value="C:cell envelope"/>
    <property type="evidence" value="ECO:0007669"/>
    <property type="project" value="UniProtKB-SubCell"/>
</dbReference>
<gene>
    <name evidence="5" type="primary">ybhG</name>
    <name evidence="5" type="ORF">METEAL_16050</name>
</gene>
<dbReference type="RefSeq" id="WP_316415336.1">
    <property type="nucleotide sequence ID" value="NZ_AP027080.1"/>
</dbReference>
<comment type="subcellular location">
    <subcellularLocation>
        <location evidence="1">Cell envelope</location>
    </subcellularLocation>
</comment>
<dbReference type="InterPro" id="IPR059052">
    <property type="entry name" value="HH_YbhG-like"/>
</dbReference>
<accession>A0AA48GGL9</accession>
<reference evidence="6" key="1">
    <citation type="journal article" date="2023" name="Int. J. Syst. Evol. Microbiol.">
        <title>Mesoterricola silvestris gen. nov., sp. nov., Mesoterricola sediminis sp. nov., Geothrix oryzae sp. nov., Geothrix edaphica sp. nov., Geothrix rubra sp. nov., and Geothrix limicola sp. nov., six novel members of Acidobacteriota isolated from soils.</title>
        <authorList>
            <person name="Itoh H."/>
            <person name="Sugisawa Y."/>
            <person name="Mise K."/>
            <person name="Xu Z."/>
            <person name="Kuniyasu M."/>
            <person name="Ushijima N."/>
            <person name="Kawano K."/>
            <person name="Kobayashi E."/>
            <person name="Shiratori Y."/>
            <person name="Masuda Y."/>
            <person name="Senoo K."/>
        </authorList>
    </citation>
    <scope>NUCLEOTIDE SEQUENCE [LARGE SCALE GENOMIC DNA]</scope>
    <source>
        <strain evidence="6">W79</strain>
    </source>
</reference>
<keyword evidence="3" id="KW-0732">Signal</keyword>
<dbReference type="Pfam" id="PF25881">
    <property type="entry name" value="HH_YBHG"/>
    <property type="match status" value="1"/>
</dbReference>
<evidence type="ECO:0000313" key="5">
    <source>
        <dbReference type="EMBL" id="BDU72431.1"/>
    </source>
</evidence>
<sequence>MKMTALALLALLALGCHRDAAVTLNGRVEAYLSDLGPRVPGTVVSIEVKEGQRVKAGDLLVRLSAAELGPAVDRDAAGLASAEARHRMYVAGNRPEDIAQGEARVRDAQAALALAADTLKRVSSLHKDAIASRADLDKAVADRDRAEAALHLQKKALEELRAGFRREDRAAAEADARKARAVLDQSRVQEGFLEIRAPFDAVVIHRLREVGSVVGASQAVLTIARLDQLWVRLYIPQPLQPRVAQGMPLQVATLDGRTFEAALDEVNSVPEYTPKMVETAEERINLVYPAQVHLARGWDQGLIPGVAVDVKLRPRGR</sequence>
<dbReference type="PANTHER" id="PTHR32347:SF23">
    <property type="entry name" value="BLL5650 PROTEIN"/>
    <property type="match status" value="1"/>
</dbReference>
<dbReference type="InterPro" id="IPR050465">
    <property type="entry name" value="UPF0194_transport"/>
</dbReference>
<dbReference type="Gene3D" id="2.40.30.170">
    <property type="match status" value="1"/>
</dbReference>
<evidence type="ECO:0000256" key="2">
    <source>
        <dbReference type="ARBA" id="ARBA00023054"/>
    </source>
</evidence>
<keyword evidence="6" id="KW-1185">Reference proteome</keyword>
<dbReference type="SUPFAM" id="SSF111369">
    <property type="entry name" value="HlyD-like secretion proteins"/>
    <property type="match status" value="2"/>
</dbReference>
<feature type="chain" id="PRO_5041251987" evidence="3">
    <location>
        <begin position="21"/>
        <end position="317"/>
    </location>
</feature>
<dbReference type="Gene3D" id="2.40.50.100">
    <property type="match status" value="1"/>
</dbReference>
<dbReference type="EMBL" id="AP027080">
    <property type="protein sequence ID" value="BDU72431.1"/>
    <property type="molecule type" value="Genomic_DNA"/>
</dbReference>
<evidence type="ECO:0000259" key="4">
    <source>
        <dbReference type="Pfam" id="PF25881"/>
    </source>
</evidence>
<dbReference type="PANTHER" id="PTHR32347">
    <property type="entry name" value="EFFLUX SYSTEM COMPONENT YKNX-RELATED"/>
    <property type="match status" value="1"/>
</dbReference>
<protein>
    <submittedName>
        <fullName evidence="5">Membrane protein</fullName>
    </submittedName>
</protein>
<dbReference type="AlphaFoldDB" id="A0AA48GGL9"/>
<evidence type="ECO:0000313" key="6">
    <source>
        <dbReference type="Proteomes" id="UP001238179"/>
    </source>
</evidence>
<dbReference type="Gene3D" id="1.10.287.470">
    <property type="entry name" value="Helix hairpin bin"/>
    <property type="match status" value="2"/>
</dbReference>
<evidence type="ECO:0000256" key="1">
    <source>
        <dbReference type="ARBA" id="ARBA00004196"/>
    </source>
</evidence>
<dbReference type="KEGG" id="msil:METEAL_16050"/>
<proteinExistence type="predicted"/>
<dbReference type="Proteomes" id="UP001238179">
    <property type="component" value="Chromosome"/>
</dbReference>
<dbReference type="PROSITE" id="PS51257">
    <property type="entry name" value="PROKAR_LIPOPROTEIN"/>
    <property type="match status" value="1"/>
</dbReference>
<feature type="signal peptide" evidence="3">
    <location>
        <begin position="1"/>
        <end position="20"/>
    </location>
</feature>
<organism evidence="5 6">
    <name type="scientific">Mesoterricola silvestris</name>
    <dbReference type="NCBI Taxonomy" id="2927979"/>
    <lineage>
        <taxon>Bacteria</taxon>
        <taxon>Pseudomonadati</taxon>
        <taxon>Acidobacteriota</taxon>
        <taxon>Holophagae</taxon>
        <taxon>Holophagales</taxon>
        <taxon>Holophagaceae</taxon>
        <taxon>Mesoterricola</taxon>
    </lineage>
</organism>
<name>A0AA48GGL9_9BACT</name>
<keyword evidence="2" id="KW-0175">Coiled coil</keyword>